<accession>A0A1L8SRF0</accession>
<reference evidence="2 3" key="1">
    <citation type="submission" date="2014-12" db="EMBL/GenBank/DDBJ databases">
        <title>Draft genome sequences of 29 type strains of Enterococci.</title>
        <authorList>
            <person name="Zhong Z."/>
            <person name="Sun Z."/>
            <person name="Liu W."/>
            <person name="Zhang W."/>
            <person name="Zhang H."/>
        </authorList>
    </citation>
    <scope>NUCLEOTIDE SEQUENCE [LARGE SCALE GENOMIC DNA]</scope>
    <source>
        <strain evidence="2 3">DSM 22802</strain>
    </source>
</reference>
<evidence type="ECO:0000313" key="2">
    <source>
        <dbReference type="EMBL" id="OJG34585.1"/>
    </source>
</evidence>
<feature type="transmembrane region" description="Helical" evidence="1">
    <location>
        <begin position="71"/>
        <end position="93"/>
    </location>
</feature>
<protein>
    <recommendedName>
        <fullName evidence="4">Integral membrane protein</fullName>
    </recommendedName>
</protein>
<dbReference type="STRING" id="319970.RV00_GL000805"/>
<gene>
    <name evidence="2" type="ORF">RV00_GL000805</name>
</gene>
<organism evidence="2 3">
    <name type="scientific">Enterococcus devriesei</name>
    <dbReference type="NCBI Taxonomy" id="319970"/>
    <lineage>
        <taxon>Bacteria</taxon>
        <taxon>Bacillati</taxon>
        <taxon>Bacillota</taxon>
        <taxon>Bacilli</taxon>
        <taxon>Lactobacillales</taxon>
        <taxon>Enterococcaceae</taxon>
        <taxon>Enterococcus</taxon>
    </lineage>
</organism>
<evidence type="ECO:0008006" key="4">
    <source>
        <dbReference type="Google" id="ProtNLM"/>
    </source>
</evidence>
<dbReference type="EMBL" id="JXKM01000013">
    <property type="protein sequence ID" value="OJG34585.1"/>
    <property type="molecule type" value="Genomic_DNA"/>
</dbReference>
<comment type="caution">
    <text evidence="2">The sequence shown here is derived from an EMBL/GenBank/DDBJ whole genome shotgun (WGS) entry which is preliminary data.</text>
</comment>
<keyword evidence="1" id="KW-0812">Transmembrane</keyword>
<evidence type="ECO:0000256" key="1">
    <source>
        <dbReference type="SAM" id="Phobius"/>
    </source>
</evidence>
<keyword evidence="3" id="KW-1185">Reference proteome</keyword>
<keyword evidence="1" id="KW-1133">Transmembrane helix</keyword>
<sequence length="103" mass="11573">MMMPLIAILIDVLTLGGYFFQLNNGGPGVYLLGLIFQLIMTIVLLVILVGYHGKKYSGFRPEGYSYLTIRYGIIMISFIINGIALFLYGLNYFGINDVIFSNF</sequence>
<proteinExistence type="predicted"/>
<dbReference type="AlphaFoldDB" id="A0A1L8SRF0"/>
<dbReference type="Proteomes" id="UP000183700">
    <property type="component" value="Unassembled WGS sequence"/>
</dbReference>
<feature type="transmembrane region" description="Helical" evidence="1">
    <location>
        <begin position="29"/>
        <end position="51"/>
    </location>
</feature>
<evidence type="ECO:0000313" key="3">
    <source>
        <dbReference type="Proteomes" id="UP000183700"/>
    </source>
</evidence>
<name>A0A1L8SRF0_9ENTE</name>
<keyword evidence="1" id="KW-0472">Membrane</keyword>